<dbReference type="InterPro" id="IPR036188">
    <property type="entry name" value="FAD/NAD-bd_sf"/>
</dbReference>
<evidence type="ECO:0000313" key="8">
    <source>
        <dbReference type="EMBL" id="KAK6953229.1"/>
    </source>
</evidence>
<dbReference type="PANTHER" id="PTHR47178:SF6">
    <property type="entry name" value="FAD-BINDING DOMAIN-CONTAINING PROTEIN"/>
    <property type="match status" value="1"/>
</dbReference>
<evidence type="ECO:0000259" key="7">
    <source>
        <dbReference type="Pfam" id="PF01494"/>
    </source>
</evidence>
<dbReference type="GO" id="GO:0071949">
    <property type="term" value="F:FAD binding"/>
    <property type="evidence" value="ECO:0007669"/>
    <property type="project" value="InterPro"/>
</dbReference>
<dbReference type="GO" id="GO:0004497">
    <property type="term" value="F:monooxygenase activity"/>
    <property type="evidence" value="ECO:0007669"/>
    <property type="project" value="UniProtKB-KW"/>
</dbReference>
<dbReference type="AlphaFoldDB" id="A0AAX6MKS6"/>
<proteinExistence type="predicted"/>
<comment type="caution">
    <text evidence="8">The sequence shown here is derived from an EMBL/GenBank/DDBJ whole genome shotgun (WGS) entry which is preliminary data.</text>
</comment>
<evidence type="ECO:0000313" key="9">
    <source>
        <dbReference type="Proteomes" id="UP001369815"/>
    </source>
</evidence>
<accession>A0AAX6MKS6</accession>
<evidence type="ECO:0000256" key="1">
    <source>
        <dbReference type="ARBA" id="ARBA00001974"/>
    </source>
</evidence>
<gene>
    <name evidence="8" type="ORF">Daesc_005529</name>
</gene>
<dbReference type="SUPFAM" id="SSF51905">
    <property type="entry name" value="FAD/NAD(P)-binding domain"/>
    <property type="match status" value="1"/>
</dbReference>
<evidence type="ECO:0000256" key="2">
    <source>
        <dbReference type="ARBA" id="ARBA00005179"/>
    </source>
</evidence>
<dbReference type="Gene3D" id="3.50.50.60">
    <property type="entry name" value="FAD/NAD(P)-binding domain"/>
    <property type="match status" value="2"/>
</dbReference>
<dbReference type="PRINTS" id="PR00420">
    <property type="entry name" value="RNGMNOXGNASE"/>
</dbReference>
<evidence type="ECO:0000256" key="3">
    <source>
        <dbReference type="ARBA" id="ARBA00022630"/>
    </source>
</evidence>
<evidence type="ECO:0000256" key="4">
    <source>
        <dbReference type="ARBA" id="ARBA00022827"/>
    </source>
</evidence>
<evidence type="ECO:0000256" key="6">
    <source>
        <dbReference type="ARBA" id="ARBA00023033"/>
    </source>
</evidence>
<evidence type="ECO:0000256" key="5">
    <source>
        <dbReference type="ARBA" id="ARBA00023002"/>
    </source>
</evidence>
<keyword evidence="3" id="KW-0285">Flavoprotein</keyword>
<comment type="pathway">
    <text evidence="2">Secondary metabolite biosynthesis.</text>
</comment>
<sequence length="350" mass="38521">MTGSQTAKPRVLIVGAGLGGLTLAQCLRKQGIPFEIFERDTSADSRFLGWAIGIHSNWLSTNIPIQWGKRPTKVEQIKDEIRLHFEDGTTATGDILVGADGTNSFVREHLLNVPNTKTLRTTPSCMIVGETTVTGEAFERQLSIAHSAYVAASAAPGDYFVFVGLNRVSADGKSGRYYWFVMEKDPSIVNDDHWSKSASQAELYSHAVDLISTLEPRFSEIIRSTSADETRPQPWRIYDAEIENLPVGRITLLGDAGHPMGPFRGEGGVHALRDALNLSKAIAQIKSNDTDEIKSLLGLYQEEMLERGLQAVRASRRQHTFENMKGGIMAWGQKAIEVPDETITLEAVLP</sequence>
<dbReference type="EMBL" id="JBANMG010000005">
    <property type="protein sequence ID" value="KAK6953229.1"/>
    <property type="molecule type" value="Genomic_DNA"/>
</dbReference>
<feature type="domain" description="FAD-binding" evidence="7">
    <location>
        <begin position="77"/>
        <end position="314"/>
    </location>
</feature>
<reference evidence="8 9" key="1">
    <citation type="journal article" date="2024" name="Front Chem Biol">
        <title>Unveiling the potential of Daldinia eschscholtzii MFLUCC 19-0629 through bioactivity and bioinformatics studies for enhanced sustainable agriculture production.</title>
        <authorList>
            <person name="Brooks S."/>
            <person name="Weaver J.A."/>
            <person name="Klomchit A."/>
            <person name="Alharthi S.A."/>
            <person name="Onlamun T."/>
            <person name="Nurani R."/>
            <person name="Vong T.K."/>
            <person name="Alberti F."/>
            <person name="Greco C."/>
        </authorList>
    </citation>
    <scope>NUCLEOTIDE SEQUENCE [LARGE SCALE GENOMIC DNA]</scope>
    <source>
        <strain evidence="8">MFLUCC 19-0629</strain>
    </source>
</reference>
<protein>
    <recommendedName>
        <fullName evidence="7">FAD-binding domain-containing protein</fullName>
    </recommendedName>
</protein>
<dbReference type="Proteomes" id="UP001369815">
    <property type="component" value="Unassembled WGS sequence"/>
</dbReference>
<dbReference type="Pfam" id="PF13450">
    <property type="entry name" value="NAD_binding_8"/>
    <property type="match status" value="1"/>
</dbReference>
<dbReference type="Pfam" id="PF01494">
    <property type="entry name" value="FAD_binding_3"/>
    <property type="match status" value="1"/>
</dbReference>
<name>A0AAX6MKS6_9PEZI</name>
<dbReference type="InterPro" id="IPR002938">
    <property type="entry name" value="FAD-bd"/>
</dbReference>
<keyword evidence="9" id="KW-1185">Reference proteome</keyword>
<keyword evidence="6" id="KW-0503">Monooxygenase</keyword>
<keyword evidence="4" id="KW-0274">FAD</keyword>
<organism evidence="8 9">
    <name type="scientific">Daldinia eschscholtzii</name>
    <dbReference type="NCBI Taxonomy" id="292717"/>
    <lineage>
        <taxon>Eukaryota</taxon>
        <taxon>Fungi</taxon>
        <taxon>Dikarya</taxon>
        <taxon>Ascomycota</taxon>
        <taxon>Pezizomycotina</taxon>
        <taxon>Sordariomycetes</taxon>
        <taxon>Xylariomycetidae</taxon>
        <taxon>Xylariales</taxon>
        <taxon>Hypoxylaceae</taxon>
        <taxon>Daldinia</taxon>
    </lineage>
</organism>
<keyword evidence="5" id="KW-0560">Oxidoreductase</keyword>
<dbReference type="PANTHER" id="PTHR47178">
    <property type="entry name" value="MONOOXYGENASE, FAD-BINDING"/>
    <property type="match status" value="1"/>
</dbReference>
<comment type="cofactor">
    <cofactor evidence="1">
        <name>FAD</name>
        <dbReference type="ChEBI" id="CHEBI:57692"/>
    </cofactor>
</comment>